<name>A0A2N3PIV8_9HELI</name>
<dbReference type="EMBL" id="MBPK01000040">
    <property type="protein sequence ID" value="PKT80829.1"/>
    <property type="molecule type" value="Genomic_DNA"/>
</dbReference>
<feature type="binding site" evidence="7">
    <location>
        <position position="178"/>
    </location>
    <ligand>
        <name>substrate</name>
    </ligand>
</feature>
<feature type="binding site" evidence="7">
    <location>
        <position position="165"/>
    </location>
    <ligand>
        <name>substrate</name>
    </ligand>
</feature>
<dbReference type="NCBIfam" id="TIGR00329">
    <property type="entry name" value="gcp_kae1"/>
    <property type="match status" value="1"/>
</dbReference>
<keyword evidence="7" id="KW-0963">Cytoplasm</keyword>
<keyword evidence="5 7" id="KW-0012">Acyltransferase</keyword>
<keyword evidence="4 7" id="KW-0408">Iron</keyword>
<comment type="function">
    <text evidence="7">Required for the formation of a threonylcarbamoyl group on adenosine at position 37 (t(6)A37) in tRNAs that read codons beginning with adenine. Is involved in the transfer of the threonylcarbamoyl moiety of threonylcarbamoyl-AMP (TC-AMP) to the N6 group of A37, together with TsaE and TsaB. TsaD likely plays a direct catalytic role in this reaction.</text>
</comment>
<feature type="binding site" evidence="7">
    <location>
        <position position="110"/>
    </location>
    <ligand>
        <name>Fe cation</name>
        <dbReference type="ChEBI" id="CHEBI:24875"/>
    </ligand>
</feature>
<protein>
    <recommendedName>
        <fullName evidence="7">tRNA N6-adenosine threonylcarbamoyltransferase</fullName>
        <ecNumber evidence="7">2.3.1.234</ecNumber>
    </recommendedName>
    <alternativeName>
        <fullName evidence="7">N6-L-threonylcarbamoyladenine synthase</fullName>
        <shortName evidence="7">t(6)A synthase</shortName>
    </alternativeName>
    <alternativeName>
        <fullName evidence="7">t(6)A37 threonylcarbamoyladenosine biosynthesis protein TsaD</fullName>
    </alternativeName>
    <alternativeName>
        <fullName evidence="7">tRNA threonylcarbamoyladenosine biosynthesis protein TsaD</fullName>
    </alternativeName>
</protein>
<comment type="catalytic activity">
    <reaction evidence="6 7">
        <text>L-threonylcarbamoyladenylate + adenosine(37) in tRNA = N(6)-L-threonylcarbamoyladenosine(37) in tRNA + AMP + H(+)</text>
        <dbReference type="Rhea" id="RHEA:37059"/>
        <dbReference type="Rhea" id="RHEA-COMP:10162"/>
        <dbReference type="Rhea" id="RHEA-COMP:10163"/>
        <dbReference type="ChEBI" id="CHEBI:15378"/>
        <dbReference type="ChEBI" id="CHEBI:73682"/>
        <dbReference type="ChEBI" id="CHEBI:74411"/>
        <dbReference type="ChEBI" id="CHEBI:74418"/>
        <dbReference type="ChEBI" id="CHEBI:456215"/>
        <dbReference type="EC" id="2.3.1.234"/>
    </reaction>
</comment>
<dbReference type="Pfam" id="PF00814">
    <property type="entry name" value="TsaD"/>
    <property type="match status" value="1"/>
</dbReference>
<feature type="domain" description="Gcp-like" evidence="8">
    <location>
        <begin position="27"/>
        <end position="310"/>
    </location>
</feature>
<evidence type="ECO:0000313" key="10">
    <source>
        <dbReference type="Proteomes" id="UP000233350"/>
    </source>
</evidence>
<evidence type="ECO:0000256" key="7">
    <source>
        <dbReference type="HAMAP-Rule" id="MF_01445"/>
    </source>
</evidence>
<feature type="binding site" evidence="7">
    <location>
        <position position="182"/>
    </location>
    <ligand>
        <name>substrate</name>
    </ligand>
</feature>
<evidence type="ECO:0000256" key="5">
    <source>
        <dbReference type="ARBA" id="ARBA00023315"/>
    </source>
</evidence>
<comment type="similarity">
    <text evidence="7">Belongs to the KAE1 / TsaD family.</text>
</comment>
<dbReference type="NCBIfam" id="TIGR03723">
    <property type="entry name" value="T6A_TsaD_YgjD"/>
    <property type="match status" value="1"/>
</dbReference>
<evidence type="ECO:0000256" key="6">
    <source>
        <dbReference type="ARBA" id="ARBA00048117"/>
    </source>
</evidence>
<dbReference type="GO" id="GO:0061711">
    <property type="term" value="F:tRNA N(6)-L-threonylcarbamoyladenine synthase activity"/>
    <property type="evidence" value="ECO:0007669"/>
    <property type="project" value="UniProtKB-EC"/>
</dbReference>
<evidence type="ECO:0000313" key="9">
    <source>
        <dbReference type="EMBL" id="PKT80829.1"/>
    </source>
</evidence>
<dbReference type="OrthoDB" id="9806197at2"/>
<dbReference type="STRING" id="556267.HWAG_00068"/>
<comment type="subcellular location">
    <subcellularLocation>
        <location evidence="7">Cytoplasm</location>
    </subcellularLocation>
</comment>
<dbReference type="PRINTS" id="PR00789">
    <property type="entry name" value="OSIALOPTASE"/>
</dbReference>
<dbReference type="Gene3D" id="3.30.420.40">
    <property type="match status" value="2"/>
</dbReference>
<keyword evidence="10" id="KW-1185">Reference proteome</keyword>
<dbReference type="InterPro" id="IPR022450">
    <property type="entry name" value="TsaD"/>
</dbReference>
<evidence type="ECO:0000259" key="8">
    <source>
        <dbReference type="Pfam" id="PF00814"/>
    </source>
</evidence>
<keyword evidence="3 7" id="KW-0479">Metal-binding</keyword>
<dbReference type="PROSITE" id="PS01016">
    <property type="entry name" value="GLYCOPROTEASE"/>
    <property type="match status" value="1"/>
</dbReference>
<keyword evidence="1 7" id="KW-0808">Transferase</keyword>
<dbReference type="HAMAP" id="MF_01445">
    <property type="entry name" value="TsaD"/>
    <property type="match status" value="1"/>
</dbReference>
<accession>A0A2N3PIV8</accession>
<evidence type="ECO:0000256" key="2">
    <source>
        <dbReference type="ARBA" id="ARBA00022694"/>
    </source>
</evidence>
<gene>
    <name evidence="7" type="primary">tsaD</name>
    <name evidence="9" type="ORF">BCM31_02380</name>
</gene>
<dbReference type="InterPro" id="IPR043129">
    <property type="entry name" value="ATPase_NBD"/>
</dbReference>
<dbReference type="Proteomes" id="UP000233350">
    <property type="component" value="Unassembled WGS sequence"/>
</dbReference>
<evidence type="ECO:0000256" key="1">
    <source>
        <dbReference type="ARBA" id="ARBA00022679"/>
    </source>
</evidence>
<dbReference type="PANTHER" id="PTHR11735:SF6">
    <property type="entry name" value="TRNA N6-ADENOSINE THREONYLCARBAMOYLTRANSFERASE, MITOCHONDRIAL"/>
    <property type="match status" value="1"/>
</dbReference>
<dbReference type="InterPro" id="IPR000905">
    <property type="entry name" value="Gcp-like_dom"/>
</dbReference>
<dbReference type="InterPro" id="IPR017861">
    <property type="entry name" value="KAE1/TsaD"/>
</dbReference>
<evidence type="ECO:0000256" key="4">
    <source>
        <dbReference type="ARBA" id="ARBA00023004"/>
    </source>
</evidence>
<feature type="binding site" evidence="7">
    <location>
        <begin position="132"/>
        <end position="136"/>
    </location>
    <ligand>
        <name>substrate</name>
    </ligand>
</feature>
<dbReference type="GO" id="GO:0005737">
    <property type="term" value="C:cytoplasm"/>
    <property type="evidence" value="ECO:0007669"/>
    <property type="project" value="UniProtKB-SubCell"/>
</dbReference>
<evidence type="ECO:0000256" key="3">
    <source>
        <dbReference type="ARBA" id="ARBA00022723"/>
    </source>
</evidence>
<reference evidence="9 10" key="1">
    <citation type="submission" date="2016-07" db="EMBL/GenBank/DDBJ databases">
        <title>Detection of Helicobacter winghamensis from caecal content of red fox (Vulpes vulpes).</title>
        <authorList>
            <person name="Zanoni R.G."/>
            <person name="Florio D."/>
            <person name="Caffara M."/>
            <person name="Renzi M."/>
            <person name="Parisi A."/>
            <person name="Pasquali F."/>
            <person name="Manfreda G."/>
        </authorList>
    </citation>
    <scope>NUCLEOTIDE SEQUENCE [LARGE SCALE GENOMIC DNA]</scope>
    <source>
        <strain evidence="9 10">295_13</strain>
    </source>
</reference>
<dbReference type="InterPro" id="IPR017860">
    <property type="entry name" value="Peptidase_M22_CS"/>
</dbReference>
<dbReference type="GO" id="GO:0005506">
    <property type="term" value="F:iron ion binding"/>
    <property type="evidence" value="ECO:0007669"/>
    <property type="project" value="UniProtKB-UniRule"/>
</dbReference>
<feature type="binding site" evidence="7">
    <location>
        <position position="114"/>
    </location>
    <ligand>
        <name>Fe cation</name>
        <dbReference type="ChEBI" id="CHEBI:24875"/>
    </ligand>
</feature>
<comment type="cofactor">
    <cofactor evidence="7">
        <name>Fe(2+)</name>
        <dbReference type="ChEBI" id="CHEBI:29033"/>
    </cofactor>
    <text evidence="7">Binds 1 Fe(2+) ion per subunit.</text>
</comment>
<comment type="caution">
    <text evidence="9">The sequence shown here is derived from an EMBL/GenBank/DDBJ whole genome shotgun (WGS) entry which is preliminary data.</text>
</comment>
<dbReference type="SUPFAM" id="SSF53067">
    <property type="entry name" value="Actin-like ATPase domain"/>
    <property type="match status" value="2"/>
</dbReference>
<feature type="binding site" evidence="7">
    <location>
        <position position="304"/>
    </location>
    <ligand>
        <name>Fe cation</name>
        <dbReference type="ChEBI" id="CHEBI:24875"/>
    </ligand>
</feature>
<proteinExistence type="inferred from homology"/>
<keyword evidence="2 7" id="KW-0819">tRNA processing</keyword>
<dbReference type="PANTHER" id="PTHR11735">
    <property type="entry name" value="TRNA N6-ADENOSINE THREONYLCARBAMOYLTRANSFERASE"/>
    <property type="match status" value="1"/>
</dbReference>
<dbReference type="AlphaFoldDB" id="A0A2N3PIV8"/>
<sequence>MQDLILSIESSCDDSSIALTAIDTYELIFHQKISQETEHSAFGGVVPELASRLHAESLPLILEKTKPYFKSLKAVAVTNEPGLNVTLLEGVMVAKTLSYALNLPLIAVNHLKGHLYSLFLQKEAVFPLGVLLVSGGHTMLLEAESFEKINIKAQSLDDSFGESFDKVAKMLSLGYPGGPIVESFAKKGTARFELPIPLRSKRQLAFSFSGLKNAVRLEIEKVENSLNKSFQADLCASFQKCAIAHLMQKCKIFFEENARNTKGWKYFGVVGGASANLALRENILEMCNFYDVKLLLAPLEFCSDNAAMIGRVAVESYKREEFSVIDSLQTRPRIDTF</sequence>
<dbReference type="RefSeq" id="WP_006801760.1">
    <property type="nucleotide sequence ID" value="NZ_CABKOI010000021.1"/>
</dbReference>
<dbReference type="GO" id="GO:0002949">
    <property type="term" value="P:tRNA threonylcarbamoyladenosine modification"/>
    <property type="evidence" value="ECO:0007669"/>
    <property type="project" value="UniProtKB-UniRule"/>
</dbReference>
<dbReference type="EC" id="2.3.1.234" evidence="7"/>
<organism evidence="9 10">
    <name type="scientific">Helicobacter winghamensis</name>
    <dbReference type="NCBI Taxonomy" id="157268"/>
    <lineage>
        <taxon>Bacteria</taxon>
        <taxon>Pseudomonadati</taxon>
        <taxon>Campylobacterota</taxon>
        <taxon>Epsilonproteobacteria</taxon>
        <taxon>Campylobacterales</taxon>
        <taxon>Helicobacteraceae</taxon>
        <taxon>Helicobacter</taxon>
    </lineage>
</organism>
<feature type="binding site" evidence="7">
    <location>
        <position position="276"/>
    </location>
    <ligand>
        <name>substrate</name>
    </ligand>
</feature>
<dbReference type="GeneID" id="97289635"/>